<dbReference type="PANTHER" id="PTHR12461">
    <property type="entry name" value="HYPOXIA-INDUCIBLE FACTOR 1 ALPHA INHIBITOR-RELATED"/>
    <property type="match status" value="1"/>
</dbReference>
<dbReference type="AlphaFoldDB" id="F7T7W9"/>
<dbReference type="HOGENOM" id="CLU_1040601_0_0_4"/>
<protein>
    <recommendedName>
        <fullName evidence="1">JmjC domain-containing protein</fullName>
    </recommendedName>
</protein>
<dbReference type="PATRIC" id="fig|1003200.3.peg.5010"/>
<sequence>MSAYPAKIQRLMRTWRGPFDRVEILDRAHTPDEDILAHFNGAARPVVVRGYLAGTPLAGLTFEDVRARAGALMLDPRWKPSHIYNTIDNSANDARISLDDYLAAAVLGETVRQDLYVRFRNLRVPLEFRNALGLLRPAFLRPHEVHLPCIWMGAAGSCSNLHTDPQDNFVLCVIGHKRFWLHPPSALPDIQAESVMGSAFLRSPLDPRAAGHPVPTVALDLYPGDLLLLPMGWAHFVECLAPAFTYNYWLDPRETPFFERASTGTRQ</sequence>
<dbReference type="Gene3D" id="2.60.120.650">
    <property type="entry name" value="Cupin"/>
    <property type="match status" value="1"/>
</dbReference>
<evidence type="ECO:0000313" key="2">
    <source>
        <dbReference type="EMBL" id="EGP43619.1"/>
    </source>
</evidence>
<dbReference type="PANTHER" id="PTHR12461:SF105">
    <property type="entry name" value="HYPOXIA-INDUCIBLE FACTOR 1-ALPHA INHIBITOR"/>
    <property type="match status" value="1"/>
</dbReference>
<name>F7T7W9_9BURK</name>
<dbReference type="InterPro" id="IPR041667">
    <property type="entry name" value="Cupin_8"/>
</dbReference>
<dbReference type="SUPFAM" id="SSF51197">
    <property type="entry name" value="Clavaminate synthase-like"/>
    <property type="match status" value="1"/>
</dbReference>
<dbReference type="Proteomes" id="UP000004853">
    <property type="component" value="Unassembled WGS sequence"/>
</dbReference>
<dbReference type="eggNOG" id="COG2850">
    <property type="taxonomic scope" value="Bacteria"/>
</dbReference>
<dbReference type="PROSITE" id="PS51184">
    <property type="entry name" value="JMJC"/>
    <property type="match status" value="1"/>
</dbReference>
<evidence type="ECO:0000259" key="1">
    <source>
        <dbReference type="PROSITE" id="PS51184"/>
    </source>
</evidence>
<dbReference type="SMART" id="SM00558">
    <property type="entry name" value="JmjC"/>
    <property type="match status" value="1"/>
</dbReference>
<organism evidence="2 3">
    <name type="scientific">Achromobacter insuavis AXX-A</name>
    <dbReference type="NCBI Taxonomy" id="1003200"/>
    <lineage>
        <taxon>Bacteria</taxon>
        <taxon>Pseudomonadati</taxon>
        <taxon>Pseudomonadota</taxon>
        <taxon>Betaproteobacteria</taxon>
        <taxon>Burkholderiales</taxon>
        <taxon>Alcaligenaceae</taxon>
        <taxon>Achromobacter</taxon>
    </lineage>
</organism>
<evidence type="ECO:0000313" key="3">
    <source>
        <dbReference type="Proteomes" id="UP000004853"/>
    </source>
</evidence>
<reference evidence="2 3" key="1">
    <citation type="submission" date="2011-06" db="EMBL/GenBank/DDBJ databases">
        <authorList>
            <person name="Bador J."/>
            <person name="Amoureux L."/>
            <person name="Neuwirth C."/>
        </authorList>
    </citation>
    <scope>NUCLEOTIDE SEQUENCE [LARGE SCALE GENOMIC DNA]</scope>
    <source>
        <strain evidence="2 3">AXX-A</strain>
    </source>
</reference>
<dbReference type="OrthoDB" id="479699at2"/>
<dbReference type="Pfam" id="PF13621">
    <property type="entry name" value="Cupin_8"/>
    <property type="match status" value="1"/>
</dbReference>
<feature type="domain" description="JmjC" evidence="1">
    <location>
        <begin position="109"/>
        <end position="265"/>
    </location>
</feature>
<dbReference type="EMBL" id="AFRQ01000115">
    <property type="protein sequence ID" value="EGP43619.1"/>
    <property type="molecule type" value="Genomic_DNA"/>
</dbReference>
<gene>
    <name evidence="2" type="ORF">AXXA_25315</name>
</gene>
<comment type="caution">
    <text evidence="2">The sequence shown here is derived from an EMBL/GenBank/DDBJ whole genome shotgun (WGS) entry which is preliminary data.</text>
</comment>
<accession>F7T7W9</accession>
<dbReference type="InterPro" id="IPR003347">
    <property type="entry name" value="JmjC_dom"/>
</dbReference>
<dbReference type="RefSeq" id="WP_006395032.1">
    <property type="nucleotide sequence ID" value="NZ_GL982453.1"/>
</dbReference>
<proteinExistence type="predicted"/>